<dbReference type="PANTHER" id="PTHR42788:SF17">
    <property type="entry name" value="ALIPHATIC SULFONATES IMPORT ATP-BINDING PROTEIN SSUB"/>
    <property type="match status" value="1"/>
</dbReference>
<evidence type="ECO:0000256" key="7">
    <source>
        <dbReference type="ARBA" id="ARBA00022967"/>
    </source>
</evidence>
<dbReference type="AlphaFoldDB" id="A0A1N6I3G8"/>
<evidence type="ECO:0000313" key="11">
    <source>
        <dbReference type="Proteomes" id="UP000185151"/>
    </source>
</evidence>
<dbReference type="GO" id="GO:0016887">
    <property type="term" value="F:ATP hydrolysis activity"/>
    <property type="evidence" value="ECO:0007669"/>
    <property type="project" value="InterPro"/>
</dbReference>
<dbReference type="InterPro" id="IPR003439">
    <property type="entry name" value="ABC_transporter-like_ATP-bd"/>
</dbReference>
<dbReference type="InterPro" id="IPR027417">
    <property type="entry name" value="P-loop_NTPase"/>
</dbReference>
<evidence type="ECO:0000256" key="1">
    <source>
        <dbReference type="ARBA" id="ARBA00005417"/>
    </source>
</evidence>
<dbReference type="PANTHER" id="PTHR42788">
    <property type="entry name" value="TAURINE IMPORT ATP-BINDING PROTEIN-RELATED"/>
    <property type="match status" value="1"/>
</dbReference>
<dbReference type="Proteomes" id="UP000185151">
    <property type="component" value="Unassembled WGS sequence"/>
</dbReference>
<keyword evidence="5" id="KW-0547">Nucleotide-binding</keyword>
<evidence type="ECO:0000259" key="9">
    <source>
        <dbReference type="PROSITE" id="PS50893"/>
    </source>
</evidence>
<dbReference type="Gene3D" id="3.40.50.300">
    <property type="entry name" value="P-loop containing nucleotide triphosphate hydrolases"/>
    <property type="match status" value="1"/>
</dbReference>
<name>A0A1N6I3G8_9BURK</name>
<dbReference type="PROSITE" id="PS50893">
    <property type="entry name" value="ABC_TRANSPORTER_2"/>
    <property type="match status" value="1"/>
</dbReference>
<protein>
    <submittedName>
        <fullName evidence="10">Sulfonate transport system ATP-binding protein</fullName>
    </submittedName>
</protein>
<feature type="domain" description="ABC transporter" evidence="9">
    <location>
        <begin position="16"/>
        <end position="230"/>
    </location>
</feature>
<evidence type="ECO:0000256" key="3">
    <source>
        <dbReference type="ARBA" id="ARBA00022475"/>
    </source>
</evidence>
<keyword evidence="6 10" id="KW-0067">ATP-binding</keyword>
<accession>A0A1N6I3G8</accession>
<organism evidence="10 11">
    <name type="scientific">Paraburkholderia phenazinium</name>
    <dbReference type="NCBI Taxonomy" id="60549"/>
    <lineage>
        <taxon>Bacteria</taxon>
        <taxon>Pseudomonadati</taxon>
        <taxon>Pseudomonadota</taxon>
        <taxon>Betaproteobacteria</taxon>
        <taxon>Burkholderiales</taxon>
        <taxon>Burkholderiaceae</taxon>
        <taxon>Paraburkholderia</taxon>
    </lineage>
</organism>
<dbReference type="Pfam" id="PF00005">
    <property type="entry name" value="ABC_tran"/>
    <property type="match status" value="1"/>
</dbReference>
<dbReference type="SUPFAM" id="SSF52540">
    <property type="entry name" value="P-loop containing nucleoside triphosphate hydrolases"/>
    <property type="match status" value="1"/>
</dbReference>
<dbReference type="OrthoDB" id="9783039at2"/>
<evidence type="ECO:0000256" key="4">
    <source>
        <dbReference type="ARBA" id="ARBA00022519"/>
    </source>
</evidence>
<evidence type="ECO:0000256" key="2">
    <source>
        <dbReference type="ARBA" id="ARBA00022448"/>
    </source>
</evidence>
<proteinExistence type="inferred from homology"/>
<evidence type="ECO:0000256" key="8">
    <source>
        <dbReference type="ARBA" id="ARBA00023136"/>
    </source>
</evidence>
<keyword evidence="3" id="KW-1003">Cell membrane</keyword>
<dbReference type="InterPro" id="IPR003593">
    <property type="entry name" value="AAA+_ATPase"/>
</dbReference>
<evidence type="ECO:0000256" key="6">
    <source>
        <dbReference type="ARBA" id="ARBA00022840"/>
    </source>
</evidence>
<keyword evidence="11" id="KW-1185">Reference proteome</keyword>
<sequence>MSAVESFAQGEREAAVVVRNLRRNYGPRTVIDRLNLRIDRGEFVALLGESGCGKTTLLRSLCGLDAIDGGTIDGPRLPAVVFQEPRLLPWETLWRNVSLGLPDDGAKTRAASALGEVGLADRLDDWPRNLSGGQAQRVALARALVQEPRLLLLDEPFAALDALTRIKMHRLIKLLVERHQPGVLLVTHDVDEAIALADRALIMRDGAIAAEYRISREANAQRAHPAATALREVLLTELGAGAESDA</sequence>
<evidence type="ECO:0000256" key="5">
    <source>
        <dbReference type="ARBA" id="ARBA00022741"/>
    </source>
</evidence>
<evidence type="ECO:0000313" key="10">
    <source>
        <dbReference type="EMBL" id="SIO26576.1"/>
    </source>
</evidence>
<keyword evidence="8" id="KW-0472">Membrane</keyword>
<keyword evidence="2" id="KW-0813">Transport</keyword>
<comment type="similarity">
    <text evidence="1">Belongs to the ABC transporter superfamily.</text>
</comment>
<dbReference type="RefSeq" id="WP_074295325.1">
    <property type="nucleotide sequence ID" value="NZ_FSRU01000001.1"/>
</dbReference>
<keyword evidence="4" id="KW-0997">Cell inner membrane</keyword>
<keyword evidence="7" id="KW-1278">Translocase</keyword>
<gene>
    <name evidence="10" type="ORF">SAMN05444165_1784</name>
</gene>
<dbReference type="EMBL" id="FSRU01000001">
    <property type="protein sequence ID" value="SIO26576.1"/>
    <property type="molecule type" value="Genomic_DNA"/>
</dbReference>
<dbReference type="InterPro" id="IPR017871">
    <property type="entry name" value="ABC_transporter-like_CS"/>
</dbReference>
<dbReference type="PROSITE" id="PS00211">
    <property type="entry name" value="ABC_TRANSPORTER_1"/>
    <property type="match status" value="1"/>
</dbReference>
<dbReference type="GO" id="GO:0005524">
    <property type="term" value="F:ATP binding"/>
    <property type="evidence" value="ECO:0007669"/>
    <property type="project" value="UniProtKB-KW"/>
</dbReference>
<reference evidence="10 11" key="1">
    <citation type="submission" date="2016-11" db="EMBL/GenBank/DDBJ databases">
        <authorList>
            <person name="Jaros S."/>
            <person name="Januszkiewicz K."/>
            <person name="Wedrychowicz H."/>
        </authorList>
    </citation>
    <scope>NUCLEOTIDE SEQUENCE [LARGE SCALE GENOMIC DNA]</scope>
    <source>
        <strain evidence="10 11">GAS95</strain>
    </source>
</reference>
<dbReference type="InterPro" id="IPR050166">
    <property type="entry name" value="ABC_transporter_ATP-bind"/>
</dbReference>
<dbReference type="SMART" id="SM00382">
    <property type="entry name" value="AAA"/>
    <property type="match status" value="1"/>
</dbReference>